<dbReference type="Proteomes" id="UP000292423">
    <property type="component" value="Unassembled WGS sequence"/>
</dbReference>
<dbReference type="GO" id="GO:0009190">
    <property type="term" value="P:cyclic nucleotide biosynthetic process"/>
    <property type="evidence" value="ECO:0007669"/>
    <property type="project" value="InterPro"/>
</dbReference>
<dbReference type="SUPFAM" id="SSF55073">
    <property type="entry name" value="Nucleotide cyclase"/>
    <property type="match status" value="1"/>
</dbReference>
<evidence type="ECO:0000259" key="1">
    <source>
        <dbReference type="PROSITE" id="PS50125"/>
    </source>
</evidence>
<reference evidence="2 3" key="1">
    <citation type="submission" date="2019-02" db="EMBL/GenBank/DDBJ databases">
        <title>Genomic Encyclopedia of Type Strains, Phase IV (KMG-IV): sequencing the most valuable type-strain genomes for metagenomic binning, comparative biology and taxonomic classification.</title>
        <authorList>
            <person name="Goeker M."/>
        </authorList>
    </citation>
    <scope>NUCLEOTIDE SEQUENCE [LARGE SCALE GENOMIC DNA]</scope>
    <source>
        <strain evidence="2 3">DSM 105135</strain>
    </source>
</reference>
<gene>
    <name evidence="2" type="ORF">EV700_2170</name>
</gene>
<feature type="domain" description="Guanylate cyclase" evidence="1">
    <location>
        <begin position="34"/>
        <end position="142"/>
    </location>
</feature>
<evidence type="ECO:0000313" key="2">
    <source>
        <dbReference type="EMBL" id="RZU45350.1"/>
    </source>
</evidence>
<dbReference type="CDD" id="cd07302">
    <property type="entry name" value="CHD"/>
    <property type="match status" value="1"/>
</dbReference>
<dbReference type="OrthoDB" id="335689at2"/>
<dbReference type="GO" id="GO:0004016">
    <property type="term" value="F:adenylate cyclase activity"/>
    <property type="evidence" value="ECO:0007669"/>
    <property type="project" value="UniProtKB-ARBA"/>
</dbReference>
<proteinExistence type="predicted"/>
<dbReference type="EMBL" id="SHKX01000012">
    <property type="protein sequence ID" value="RZU45350.1"/>
    <property type="molecule type" value="Genomic_DNA"/>
</dbReference>
<evidence type="ECO:0000313" key="3">
    <source>
        <dbReference type="Proteomes" id="UP000292423"/>
    </source>
</evidence>
<dbReference type="RefSeq" id="WP_130413590.1">
    <property type="nucleotide sequence ID" value="NZ_SHKX01000012.1"/>
</dbReference>
<dbReference type="InterPro" id="IPR001054">
    <property type="entry name" value="A/G_cyclase"/>
</dbReference>
<organism evidence="2 3">
    <name type="scientific">Fluviicoccus keumensis</name>
    <dbReference type="NCBI Taxonomy" id="1435465"/>
    <lineage>
        <taxon>Bacteria</taxon>
        <taxon>Pseudomonadati</taxon>
        <taxon>Pseudomonadota</taxon>
        <taxon>Gammaproteobacteria</taxon>
        <taxon>Moraxellales</taxon>
        <taxon>Moraxellaceae</taxon>
        <taxon>Fluviicoccus</taxon>
    </lineage>
</organism>
<name>A0A4Q7Z4R6_9GAMM</name>
<sequence>MKAFFSLIDRMNQHPDQQPQLETMVWDVFGCEKAVFALDMSGFSLTVRRQGILAYLRKIRRMQALALPVLRRHDGDLVKCDADNLMVVFSDCNHGVRAALDVMAACAADGLPVSIGLDFGRILLIPDADCYGDAVNLAYKLGEDLARAGEILVTDAVQQRLDPQTFRVERQHLSVSGLELDVWRINPAIVP</sequence>
<comment type="caution">
    <text evidence="2">The sequence shown here is derived from an EMBL/GenBank/DDBJ whole genome shotgun (WGS) entry which is preliminary data.</text>
</comment>
<dbReference type="AlphaFoldDB" id="A0A4Q7Z4R6"/>
<accession>A0A4Q7Z4R6</accession>
<dbReference type="Gene3D" id="3.30.70.1230">
    <property type="entry name" value="Nucleotide cyclase"/>
    <property type="match status" value="1"/>
</dbReference>
<keyword evidence="3" id="KW-1185">Reference proteome</keyword>
<dbReference type="GO" id="GO:0035556">
    <property type="term" value="P:intracellular signal transduction"/>
    <property type="evidence" value="ECO:0007669"/>
    <property type="project" value="InterPro"/>
</dbReference>
<dbReference type="PROSITE" id="PS50125">
    <property type="entry name" value="GUANYLATE_CYCLASE_2"/>
    <property type="match status" value="1"/>
</dbReference>
<dbReference type="InterPro" id="IPR029787">
    <property type="entry name" value="Nucleotide_cyclase"/>
</dbReference>
<protein>
    <submittedName>
        <fullName evidence="2">Adenylate/guanylate cyclase family protein</fullName>
    </submittedName>
</protein>